<dbReference type="SUPFAM" id="SSF54695">
    <property type="entry name" value="POZ domain"/>
    <property type="match status" value="1"/>
</dbReference>
<accession>A0ABN9L1Y7</accession>
<dbReference type="Gene3D" id="3.30.710.10">
    <property type="entry name" value="Potassium Channel Kv1.1, Chain A"/>
    <property type="match status" value="2"/>
</dbReference>
<dbReference type="EMBL" id="CAUEEQ010007554">
    <property type="protein sequence ID" value="CAJ0931183.1"/>
    <property type="molecule type" value="Genomic_DNA"/>
</dbReference>
<feature type="region of interest" description="Disordered" evidence="1">
    <location>
        <begin position="321"/>
        <end position="359"/>
    </location>
</feature>
<feature type="domain" description="BTB" evidence="2">
    <location>
        <begin position="202"/>
        <end position="231"/>
    </location>
</feature>
<evidence type="ECO:0000256" key="1">
    <source>
        <dbReference type="SAM" id="MobiDB-lite"/>
    </source>
</evidence>
<gene>
    <name evidence="3" type="ORF">RIMI_LOCUS4632551</name>
</gene>
<sequence length="535" mass="59452">MRWPDIPTHVVKIVHNAHQGLSKRDMASDLNSSQFYIEKVKRHSFSSKLCGQLIKSHGFQYHLHVDDTQIYLSVPDVTSLLSRIPKCLSAISSFFTSRFLKLNVDKTELIIFPPSHDALRNYPDDFSGLVRPLSLLGNFAMHHRERKMAAGASGSSDNGGFVGAVNQRHPQMNNRKEDMEIPSHYRQLLNELNEQRQHGILCDVCIIVEGKIFKAHKNVLLGSSRYFKTLYCQAIIDFMYSAHLALTSKNVIEVMSAASYLQMTDIVQACHSFIKAALEISIKSETSDELVEYDMGAPSSSAEALLSAVVAGRSISPWLARRTSPANSSGDSAIASCHEGGSSYSKEDAEQKVDSQDEVSSVWPGDVCYGPMRIKEEQVSPSHYIAVNKGDPGNLYVEQGDGWQHSGRRKNRKNKETVRHITQQMVENCRTGSPEPSFISSTQWQYSNQDNSADLINLQGKPAAVIPADLSRFVLRDLPLLLMLHMQQYAASIVVSGSKDAVRPGPSVTSRLIDRDVTEGPGRIANLRPDGRVQR</sequence>
<reference evidence="3" key="1">
    <citation type="submission" date="2023-07" db="EMBL/GenBank/DDBJ databases">
        <authorList>
            <person name="Stuckert A."/>
        </authorList>
    </citation>
    <scope>NUCLEOTIDE SEQUENCE</scope>
</reference>
<evidence type="ECO:0000313" key="3">
    <source>
        <dbReference type="EMBL" id="CAJ0931183.1"/>
    </source>
</evidence>
<organism evidence="3 4">
    <name type="scientific">Ranitomeya imitator</name>
    <name type="common">mimic poison frog</name>
    <dbReference type="NCBI Taxonomy" id="111125"/>
    <lineage>
        <taxon>Eukaryota</taxon>
        <taxon>Metazoa</taxon>
        <taxon>Chordata</taxon>
        <taxon>Craniata</taxon>
        <taxon>Vertebrata</taxon>
        <taxon>Euteleostomi</taxon>
        <taxon>Amphibia</taxon>
        <taxon>Batrachia</taxon>
        <taxon>Anura</taxon>
        <taxon>Neobatrachia</taxon>
        <taxon>Hyloidea</taxon>
        <taxon>Dendrobatidae</taxon>
        <taxon>Dendrobatinae</taxon>
        <taxon>Ranitomeya</taxon>
    </lineage>
</organism>
<comment type="caution">
    <text evidence="3">The sequence shown here is derived from an EMBL/GenBank/DDBJ whole genome shotgun (WGS) entry which is preliminary data.</text>
</comment>
<dbReference type="InterPro" id="IPR050457">
    <property type="entry name" value="ZnFinger_BTB_dom_contain"/>
</dbReference>
<dbReference type="PROSITE" id="PS50097">
    <property type="entry name" value="BTB"/>
    <property type="match status" value="1"/>
</dbReference>
<dbReference type="Proteomes" id="UP001176940">
    <property type="component" value="Unassembled WGS sequence"/>
</dbReference>
<dbReference type="InterPro" id="IPR011333">
    <property type="entry name" value="SKP1/BTB/POZ_sf"/>
</dbReference>
<dbReference type="InterPro" id="IPR000210">
    <property type="entry name" value="BTB/POZ_dom"/>
</dbReference>
<evidence type="ECO:0000259" key="2">
    <source>
        <dbReference type="PROSITE" id="PS50097"/>
    </source>
</evidence>
<feature type="compositionally biased region" description="Basic and acidic residues" evidence="1">
    <location>
        <begin position="345"/>
        <end position="355"/>
    </location>
</feature>
<keyword evidence="4" id="KW-1185">Reference proteome</keyword>
<dbReference type="SMART" id="SM00225">
    <property type="entry name" value="BTB"/>
    <property type="match status" value="1"/>
</dbReference>
<dbReference type="Pfam" id="PF00651">
    <property type="entry name" value="BTB"/>
    <property type="match status" value="2"/>
</dbReference>
<evidence type="ECO:0000313" key="4">
    <source>
        <dbReference type="Proteomes" id="UP001176940"/>
    </source>
</evidence>
<dbReference type="PANTHER" id="PTHR46105:SF21">
    <property type="entry name" value="ZINC FINGER AND BTB DOMAIN CONTAINING 46"/>
    <property type="match status" value="1"/>
</dbReference>
<name>A0ABN9L1Y7_9NEOB</name>
<dbReference type="PANTHER" id="PTHR46105">
    <property type="entry name" value="AGAP004733-PA"/>
    <property type="match status" value="1"/>
</dbReference>
<proteinExistence type="predicted"/>
<protein>
    <recommendedName>
        <fullName evidence="2">BTB domain-containing protein</fullName>
    </recommendedName>
</protein>